<proteinExistence type="inferred from homology"/>
<dbReference type="GO" id="GO:0071555">
    <property type="term" value="P:cell wall organization"/>
    <property type="evidence" value="ECO:0007669"/>
    <property type="project" value="UniProtKB-KW"/>
</dbReference>
<comment type="function">
    <text evidence="12">Glucanases play a role in cell expansion during growth, in cell-cell fusion during mating, and in spore release during sporulation. This enzyme may be involved in beta-glucan degradation. Active on laminarin and lichenan.</text>
</comment>
<dbReference type="SUPFAM" id="SSF51445">
    <property type="entry name" value="(Trans)glycosidases"/>
    <property type="match status" value="1"/>
</dbReference>
<dbReference type="GO" id="GO:0000272">
    <property type="term" value="P:polysaccharide catabolic process"/>
    <property type="evidence" value="ECO:0007669"/>
    <property type="project" value="UniProtKB-KW"/>
</dbReference>
<evidence type="ECO:0000256" key="6">
    <source>
        <dbReference type="ARBA" id="ARBA00022801"/>
    </source>
</evidence>
<evidence type="ECO:0000256" key="11">
    <source>
        <dbReference type="ARBA" id="ARBA00023326"/>
    </source>
</evidence>
<gene>
    <name evidence="15" type="ORF">K443DRAFT_95960</name>
</gene>
<evidence type="ECO:0000256" key="12">
    <source>
        <dbReference type="ARBA" id="ARBA00037649"/>
    </source>
</evidence>
<reference evidence="15 16" key="1">
    <citation type="submission" date="2014-04" db="EMBL/GenBank/DDBJ databases">
        <authorList>
            <consortium name="DOE Joint Genome Institute"/>
            <person name="Kuo A."/>
            <person name="Kohler A."/>
            <person name="Nagy L.G."/>
            <person name="Floudas D."/>
            <person name="Copeland A."/>
            <person name="Barry K.W."/>
            <person name="Cichocki N."/>
            <person name="Veneault-Fourrey C."/>
            <person name="LaButti K."/>
            <person name="Lindquist E.A."/>
            <person name="Lipzen A."/>
            <person name="Lundell T."/>
            <person name="Morin E."/>
            <person name="Murat C."/>
            <person name="Sun H."/>
            <person name="Tunlid A."/>
            <person name="Henrissat B."/>
            <person name="Grigoriev I.V."/>
            <person name="Hibbett D.S."/>
            <person name="Martin F."/>
            <person name="Nordberg H.P."/>
            <person name="Cantor M.N."/>
            <person name="Hua S.X."/>
        </authorList>
    </citation>
    <scope>NUCLEOTIDE SEQUENCE [LARGE SCALE GENOMIC DNA]</scope>
    <source>
        <strain evidence="15 16">LaAM-08-1</strain>
    </source>
</reference>
<organism evidence="15 16">
    <name type="scientific">Laccaria amethystina LaAM-08-1</name>
    <dbReference type="NCBI Taxonomy" id="1095629"/>
    <lineage>
        <taxon>Eukaryota</taxon>
        <taxon>Fungi</taxon>
        <taxon>Dikarya</taxon>
        <taxon>Basidiomycota</taxon>
        <taxon>Agaricomycotina</taxon>
        <taxon>Agaricomycetes</taxon>
        <taxon>Agaricomycetidae</taxon>
        <taxon>Agaricales</taxon>
        <taxon>Agaricineae</taxon>
        <taxon>Hydnangiaceae</taxon>
        <taxon>Laccaria</taxon>
    </lineage>
</organism>
<dbReference type="GO" id="GO:0005576">
    <property type="term" value="C:extracellular region"/>
    <property type="evidence" value="ECO:0007669"/>
    <property type="project" value="TreeGrafter"/>
</dbReference>
<evidence type="ECO:0000313" key="16">
    <source>
        <dbReference type="Proteomes" id="UP000054477"/>
    </source>
</evidence>
<dbReference type="PANTHER" id="PTHR16631">
    <property type="entry name" value="GLUCAN 1,3-BETA-GLUCOSIDASE"/>
    <property type="match status" value="1"/>
</dbReference>
<dbReference type="InterPro" id="IPR017853">
    <property type="entry name" value="GH"/>
</dbReference>
<keyword evidence="16" id="KW-1185">Reference proteome</keyword>
<evidence type="ECO:0000256" key="13">
    <source>
        <dbReference type="ARBA" id="ARBA00042373"/>
    </source>
</evidence>
<keyword evidence="10" id="KW-0961">Cell wall biogenesis/degradation</keyword>
<keyword evidence="5" id="KW-1003">Cell membrane</keyword>
<evidence type="ECO:0000256" key="8">
    <source>
        <dbReference type="ARBA" id="ARBA00023180"/>
    </source>
</evidence>
<accession>A0A0C9XDV2</accession>
<dbReference type="GO" id="GO:0042973">
    <property type="term" value="F:glucan endo-1,3-beta-D-glucosidase activity"/>
    <property type="evidence" value="ECO:0007669"/>
    <property type="project" value="UniProtKB-EC"/>
</dbReference>
<dbReference type="HOGENOM" id="CLU_052206_0_0_1"/>
<dbReference type="GO" id="GO:0005886">
    <property type="term" value="C:plasma membrane"/>
    <property type="evidence" value="ECO:0007669"/>
    <property type="project" value="UniProtKB-SubCell"/>
</dbReference>
<evidence type="ECO:0000256" key="7">
    <source>
        <dbReference type="ARBA" id="ARBA00023136"/>
    </source>
</evidence>
<reference evidence="16" key="2">
    <citation type="submission" date="2015-01" db="EMBL/GenBank/DDBJ databases">
        <title>Evolutionary Origins and Diversification of the Mycorrhizal Mutualists.</title>
        <authorList>
            <consortium name="DOE Joint Genome Institute"/>
            <consortium name="Mycorrhizal Genomics Consortium"/>
            <person name="Kohler A."/>
            <person name="Kuo A."/>
            <person name="Nagy L.G."/>
            <person name="Floudas D."/>
            <person name="Copeland A."/>
            <person name="Barry K.W."/>
            <person name="Cichocki N."/>
            <person name="Veneault-Fourrey C."/>
            <person name="LaButti K."/>
            <person name="Lindquist E.A."/>
            <person name="Lipzen A."/>
            <person name="Lundell T."/>
            <person name="Morin E."/>
            <person name="Murat C."/>
            <person name="Riley R."/>
            <person name="Ohm R."/>
            <person name="Sun H."/>
            <person name="Tunlid A."/>
            <person name="Henrissat B."/>
            <person name="Grigoriev I.V."/>
            <person name="Hibbett D.S."/>
            <person name="Martin F."/>
        </authorList>
    </citation>
    <scope>NUCLEOTIDE SEQUENCE [LARGE SCALE GENOMIC DNA]</scope>
    <source>
        <strain evidence="16">LaAM-08-1</strain>
    </source>
</reference>
<comment type="catalytic activity">
    <reaction evidence="1">
        <text>Hydrolysis of (1-&gt;3)-beta-D-glucosidic linkages in (1-&gt;3)-beta-D-glucans.</text>
        <dbReference type="EC" id="3.2.1.39"/>
    </reaction>
</comment>
<dbReference type="GO" id="GO:0009986">
    <property type="term" value="C:cell surface"/>
    <property type="evidence" value="ECO:0007669"/>
    <property type="project" value="TreeGrafter"/>
</dbReference>
<evidence type="ECO:0000256" key="2">
    <source>
        <dbReference type="ARBA" id="ARBA00004401"/>
    </source>
</evidence>
<comment type="similarity">
    <text evidence="3">Belongs to the glycosyl hydrolase 17 family.</text>
</comment>
<protein>
    <recommendedName>
        <fullName evidence="4">glucan endo-1,3-beta-D-glucosidase</fullName>
        <ecNumber evidence="4">3.2.1.39</ecNumber>
    </recommendedName>
    <alternativeName>
        <fullName evidence="14">Endo-1,3-beta-glucanase btgC</fullName>
    </alternativeName>
    <alternativeName>
        <fullName evidence="13">Laminarinase btgC</fullName>
    </alternativeName>
</protein>
<dbReference type="AlphaFoldDB" id="A0A0C9XDV2"/>
<evidence type="ECO:0000313" key="15">
    <source>
        <dbReference type="EMBL" id="KIK03011.1"/>
    </source>
</evidence>
<keyword evidence="6" id="KW-0378">Hydrolase</keyword>
<dbReference type="Proteomes" id="UP000054477">
    <property type="component" value="Unassembled WGS sequence"/>
</dbReference>
<dbReference type="InterPro" id="IPR050732">
    <property type="entry name" value="Beta-glucan_modifiers"/>
</dbReference>
<evidence type="ECO:0000256" key="4">
    <source>
        <dbReference type="ARBA" id="ARBA00012780"/>
    </source>
</evidence>
<keyword evidence="8" id="KW-0325">Glycoprotein</keyword>
<evidence type="ECO:0000256" key="14">
    <source>
        <dbReference type="ARBA" id="ARBA00043078"/>
    </source>
</evidence>
<comment type="subcellular location">
    <subcellularLocation>
        <location evidence="2">Cell membrane</location>
        <topology evidence="2">Single-pass type II membrane protein</topology>
    </subcellularLocation>
</comment>
<evidence type="ECO:0000256" key="1">
    <source>
        <dbReference type="ARBA" id="ARBA00000382"/>
    </source>
</evidence>
<dbReference type="PANTHER" id="PTHR16631:SF17">
    <property type="entry name" value="GLUCAN ENDO-1,3-BETA-GLUCOSIDASE BTGC"/>
    <property type="match status" value="1"/>
</dbReference>
<dbReference type="EC" id="3.2.1.39" evidence="4"/>
<evidence type="ECO:0000256" key="5">
    <source>
        <dbReference type="ARBA" id="ARBA00022475"/>
    </source>
</evidence>
<keyword evidence="9" id="KW-0119">Carbohydrate metabolism</keyword>
<dbReference type="EMBL" id="KN838585">
    <property type="protein sequence ID" value="KIK03011.1"/>
    <property type="molecule type" value="Genomic_DNA"/>
</dbReference>
<name>A0A0C9XDV2_9AGAR</name>
<sequence>MPSTVPTTLDNWWCDYSSEYAFVGFSYEITRCQSVAELQNDFINIRNAFNGRYVRIYGFCDQIGYYDNVVNAAWRAGVGVHALIWFGFDGDSLWKDRRDALLRSLLSNLKAKFVTRAVQFGSEPLFDAVLQEDELAQQVRAAKATLSSLKIPVTISELAYGYQERDGGQEVLDAIDIIDAHMLPFFSAQASTASKSWPLVLGDLNWFVAHGNGKKIYLTENGWPSQTSPGVQPNSLQAVANVANEQAYYALLDQHCSDFKAVAGGGVGWFAHIYSDKMEPGYGIYGTNGALKFPFRPRTSC</sequence>
<dbReference type="OrthoDB" id="77201at2759"/>
<evidence type="ECO:0000256" key="10">
    <source>
        <dbReference type="ARBA" id="ARBA00023316"/>
    </source>
</evidence>
<keyword evidence="11" id="KW-0624">Polysaccharide degradation</keyword>
<dbReference type="Gene3D" id="3.20.20.80">
    <property type="entry name" value="Glycosidases"/>
    <property type="match status" value="1"/>
</dbReference>
<evidence type="ECO:0000256" key="9">
    <source>
        <dbReference type="ARBA" id="ARBA00023277"/>
    </source>
</evidence>
<dbReference type="GO" id="GO:0009277">
    <property type="term" value="C:fungal-type cell wall"/>
    <property type="evidence" value="ECO:0007669"/>
    <property type="project" value="TreeGrafter"/>
</dbReference>
<evidence type="ECO:0000256" key="3">
    <source>
        <dbReference type="ARBA" id="ARBA00008773"/>
    </source>
</evidence>
<keyword evidence="7" id="KW-0472">Membrane</keyword>